<dbReference type="GO" id="GO:0016787">
    <property type="term" value="F:hydrolase activity"/>
    <property type="evidence" value="ECO:0007669"/>
    <property type="project" value="UniProtKB-KW"/>
</dbReference>
<name>A0A9E7NB11_9EURY</name>
<reference evidence="2" key="1">
    <citation type="submission" date="2022-06" db="EMBL/GenBank/DDBJ databases">
        <title>Diverse halophilic archaea isolated from saline environments.</title>
        <authorList>
            <person name="Cui H.-L."/>
        </authorList>
    </citation>
    <scope>NUCLEOTIDE SEQUENCE</scope>
    <source>
        <strain evidence="2">WLHS1</strain>
    </source>
</reference>
<proteinExistence type="predicted"/>
<dbReference type="Proteomes" id="UP001056855">
    <property type="component" value="Chromosome"/>
</dbReference>
<feature type="transmembrane region" description="Helical" evidence="1">
    <location>
        <begin position="60"/>
        <end position="79"/>
    </location>
</feature>
<keyword evidence="1" id="KW-0812">Transmembrane</keyword>
<evidence type="ECO:0000313" key="3">
    <source>
        <dbReference type="Proteomes" id="UP001056855"/>
    </source>
</evidence>
<dbReference type="InterPro" id="IPR007404">
    <property type="entry name" value="YdjM-like"/>
</dbReference>
<gene>
    <name evidence="2" type="ORF">NGM29_02295</name>
</gene>
<keyword evidence="2" id="KW-0378">Hydrolase</keyword>
<protein>
    <submittedName>
        <fullName evidence="2">Metal-dependent hydrolase</fullName>
    </submittedName>
</protein>
<accession>A0A9E7NB11</accession>
<keyword evidence="3" id="KW-1185">Reference proteome</keyword>
<dbReference type="KEGG" id="sawl:NGM29_02295"/>
<keyword evidence="1" id="KW-0472">Membrane</keyword>
<dbReference type="AlphaFoldDB" id="A0A9E7NB11"/>
<dbReference type="GeneID" id="73288839"/>
<sequence length="186" mass="20311">MWPLGHAAVAYLLYSLWTRRQPARVPGAVAVVCGLVGSQFPDLIDKPLAWYAPVLPTGRSLAHSLLFLLPVSLVVLAVASRYERPTYAIVFAIGAFSHLLADTVPALWGAEEYGYLLWPIVPVEPEEGAPSILELFSSSLGDPYFLLEFVLAAAALVVWRADGYPGLDLVTDRLEPGSDEREHPSR</sequence>
<dbReference type="RefSeq" id="WP_254158641.1">
    <property type="nucleotide sequence ID" value="NZ_CP100355.1"/>
</dbReference>
<evidence type="ECO:0000313" key="2">
    <source>
        <dbReference type="EMBL" id="UTF54136.1"/>
    </source>
</evidence>
<organism evidence="2 3">
    <name type="scientific">Natronosalvus rutilus</name>
    <dbReference type="NCBI Taxonomy" id="2953753"/>
    <lineage>
        <taxon>Archaea</taxon>
        <taxon>Methanobacteriati</taxon>
        <taxon>Methanobacteriota</taxon>
        <taxon>Stenosarchaea group</taxon>
        <taxon>Halobacteria</taxon>
        <taxon>Halobacteriales</taxon>
        <taxon>Natrialbaceae</taxon>
        <taxon>Natronosalvus</taxon>
    </lineage>
</organism>
<feature type="transmembrane region" description="Helical" evidence="1">
    <location>
        <begin position="143"/>
        <end position="159"/>
    </location>
</feature>
<dbReference type="Pfam" id="PF04307">
    <property type="entry name" value="YdjM"/>
    <property type="match status" value="1"/>
</dbReference>
<evidence type="ECO:0000256" key="1">
    <source>
        <dbReference type="SAM" id="Phobius"/>
    </source>
</evidence>
<feature type="transmembrane region" description="Helical" evidence="1">
    <location>
        <begin position="86"/>
        <end position="108"/>
    </location>
</feature>
<keyword evidence="1" id="KW-1133">Transmembrane helix</keyword>
<dbReference type="EMBL" id="CP100355">
    <property type="protein sequence ID" value="UTF54136.1"/>
    <property type="molecule type" value="Genomic_DNA"/>
</dbReference>